<name>A0A2N9L845_9BACT</name>
<proteinExistence type="predicted"/>
<evidence type="ECO:0000259" key="2">
    <source>
        <dbReference type="Pfam" id="PF16586"/>
    </source>
</evidence>
<dbReference type="InterPro" id="IPR041239">
    <property type="entry name" value="DUF5605"/>
</dbReference>
<feature type="domain" description="DUF5060" evidence="2">
    <location>
        <begin position="34"/>
        <end position="100"/>
    </location>
</feature>
<dbReference type="InterPro" id="IPR025277">
    <property type="entry name" value="Apiosidase-like_cat_dom"/>
</dbReference>
<dbReference type="Gene3D" id="3.20.20.80">
    <property type="entry name" value="Glycosidases"/>
    <property type="match status" value="1"/>
</dbReference>
<dbReference type="Proteomes" id="UP000239735">
    <property type="component" value="Unassembled WGS sequence"/>
</dbReference>
<protein>
    <recommendedName>
        <fullName evidence="6">DUF5060 domain-containing protein</fullName>
    </recommendedName>
</protein>
<dbReference type="InterPro" id="IPR013783">
    <property type="entry name" value="Ig-like_fold"/>
</dbReference>
<evidence type="ECO:0008006" key="6">
    <source>
        <dbReference type="Google" id="ProtNLM"/>
    </source>
</evidence>
<evidence type="ECO:0000259" key="3">
    <source>
        <dbReference type="Pfam" id="PF18310"/>
    </source>
</evidence>
<dbReference type="Gene3D" id="2.60.40.10">
    <property type="entry name" value="Immunoglobulins"/>
    <property type="match status" value="1"/>
</dbReference>
<sequence length="523" mass="58368">MDRRKLIKLGAGAAVAGFVPKAVPSGAEAHSSAVEQWGLFEAVAHGPADGNPFVEVQFGARFTLGHRTVEVAGFYDGDGIYKARFSPDSPGRWSYETTSNVKDLAGQTGAFECVTPAEGNRGPVETAHQFHFQYADGTPYFPFGTTCYSYGFIGEPYAAEALKNLKGAGFNKVRMCLLPKPLGKLQPVAMPFERVGGAPPQSPQGSMANPNYNESKEQFDLSRLNPAYFQHVEQKIQDLLAAGIEADVILFHPYDSWGFKAMGQEADDRYLHYAVARLAAYRNVWWSIANEYDLVRSKSMADWDRFFRIVVESDPCSRLRSIHYSRVMYDYSRPWCTHASLQTYDFEKSAERLAAWNKPIIYDEIQYEGNISRRWGNLSPEEMTHRFWRAIIYGVYSTHGETYMTTDGSPVWSDAGELHGTSPARITFLRKLLESAGTTGLMAAENPYYLNAGNPGGPILYYFDYHCVGEYEFPLPENLKFTATMIDPWAMTKSALPGTFSGKSKITLTGKPFMAVLFEKAGS</sequence>
<dbReference type="Pfam" id="PF16586">
    <property type="entry name" value="DUF5060"/>
    <property type="match status" value="1"/>
</dbReference>
<feature type="domain" description="DUF5605" evidence="3">
    <location>
        <begin position="459"/>
        <end position="516"/>
    </location>
</feature>
<dbReference type="InterPro" id="IPR017853">
    <property type="entry name" value="GH"/>
</dbReference>
<reference evidence="5" key="1">
    <citation type="submission" date="2018-02" db="EMBL/GenBank/DDBJ databases">
        <authorList>
            <person name="Hausmann B."/>
        </authorList>
    </citation>
    <scope>NUCLEOTIDE SEQUENCE [LARGE SCALE GENOMIC DNA]</scope>
    <source>
        <strain evidence="5">Peat soil MAG SbA5</strain>
    </source>
</reference>
<dbReference type="PANTHER" id="PTHR37836">
    <property type="entry name" value="LMO1036 PROTEIN"/>
    <property type="match status" value="1"/>
</dbReference>
<evidence type="ECO:0000313" key="4">
    <source>
        <dbReference type="EMBL" id="SPE19436.1"/>
    </source>
</evidence>
<dbReference type="PANTHER" id="PTHR37836:SF2">
    <property type="entry name" value="DUF4038 DOMAIN-CONTAINING PROTEIN"/>
    <property type="match status" value="1"/>
</dbReference>
<dbReference type="EMBL" id="OKRB01000080">
    <property type="protein sequence ID" value="SPE19436.1"/>
    <property type="molecule type" value="Genomic_DNA"/>
</dbReference>
<dbReference type="Pfam" id="PF13204">
    <property type="entry name" value="Apiosidase"/>
    <property type="match status" value="1"/>
</dbReference>
<evidence type="ECO:0000313" key="5">
    <source>
        <dbReference type="Proteomes" id="UP000239735"/>
    </source>
</evidence>
<dbReference type="OrthoDB" id="127163at2"/>
<accession>A0A2N9L845</accession>
<dbReference type="Pfam" id="PF18310">
    <property type="entry name" value="DUF5605"/>
    <property type="match status" value="1"/>
</dbReference>
<dbReference type="SUPFAM" id="SSF51445">
    <property type="entry name" value="(Trans)glycosidases"/>
    <property type="match status" value="1"/>
</dbReference>
<gene>
    <name evidence="4" type="ORF">SBA5_240019</name>
</gene>
<evidence type="ECO:0000259" key="1">
    <source>
        <dbReference type="Pfam" id="PF13204"/>
    </source>
</evidence>
<dbReference type="AlphaFoldDB" id="A0A2N9L845"/>
<organism evidence="4 5">
    <name type="scientific">Candidatus Sulfuritelmatomonas gaucii</name>
    <dbReference type="NCBI Taxonomy" id="2043161"/>
    <lineage>
        <taxon>Bacteria</taxon>
        <taxon>Pseudomonadati</taxon>
        <taxon>Acidobacteriota</taxon>
        <taxon>Terriglobia</taxon>
        <taxon>Terriglobales</taxon>
        <taxon>Acidobacteriaceae</taxon>
        <taxon>Candidatus Sulfuritelmatomonas</taxon>
    </lineage>
</organism>
<feature type="domain" description="Apiosidase-like catalytic" evidence="1">
    <location>
        <begin position="131"/>
        <end position="395"/>
    </location>
</feature>
<dbReference type="InterPro" id="IPR032260">
    <property type="entry name" value="DUF5060"/>
</dbReference>
<dbReference type="Gene3D" id="2.60.40.3950">
    <property type="match status" value="1"/>
</dbReference>